<dbReference type="Gene3D" id="3.40.30.10">
    <property type="entry name" value="Glutaredoxin"/>
    <property type="match status" value="1"/>
</dbReference>
<dbReference type="CDD" id="cd02970">
    <property type="entry name" value="PRX_like2"/>
    <property type="match status" value="1"/>
</dbReference>
<evidence type="ECO:0000313" key="2">
    <source>
        <dbReference type="EMBL" id="MFC3878035.1"/>
    </source>
</evidence>
<dbReference type="RefSeq" id="WP_386101602.1">
    <property type="nucleotide sequence ID" value="NZ_JBHSAT010000022.1"/>
</dbReference>
<keyword evidence="3" id="KW-1185">Reference proteome</keyword>
<comment type="caution">
    <text evidence="2">The sequence shown here is derived from an EMBL/GenBank/DDBJ whole genome shotgun (WGS) entry which is preliminary data.</text>
</comment>
<dbReference type="Pfam" id="PF00578">
    <property type="entry name" value="AhpC-TSA"/>
    <property type="match status" value="1"/>
</dbReference>
<dbReference type="InterPro" id="IPR036249">
    <property type="entry name" value="Thioredoxin-like_sf"/>
</dbReference>
<evidence type="ECO:0000313" key="3">
    <source>
        <dbReference type="Proteomes" id="UP001595812"/>
    </source>
</evidence>
<feature type="domain" description="Thioredoxin" evidence="1">
    <location>
        <begin position="1"/>
        <end position="158"/>
    </location>
</feature>
<dbReference type="InterPro" id="IPR013766">
    <property type="entry name" value="Thioredoxin_domain"/>
</dbReference>
<dbReference type="PROSITE" id="PS51352">
    <property type="entry name" value="THIOREDOXIN_2"/>
    <property type="match status" value="1"/>
</dbReference>
<evidence type="ECO:0000259" key="1">
    <source>
        <dbReference type="PROSITE" id="PS51352"/>
    </source>
</evidence>
<dbReference type="Proteomes" id="UP001595812">
    <property type="component" value="Unassembled WGS sequence"/>
</dbReference>
<dbReference type="EMBL" id="JBHSAT010000022">
    <property type="protein sequence ID" value="MFC3878035.1"/>
    <property type="molecule type" value="Genomic_DNA"/>
</dbReference>
<protein>
    <submittedName>
        <fullName evidence="2">Peroxiredoxin-like family protein</fullName>
    </submittedName>
</protein>
<reference evidence="3" key="1">
    <citation type="journal article" date="2019" name="Int. J. Syst. Evol. Microbiol.">
        <title>The Global Catalogue of Microorganisms (GCM) 10K type strain sequencing project: providing services to taxonomists for standard genome sequencing and annotation.</title>
        <authorList>
            <consortium name="The Broad Institute Genomics Platform"/>
            <consortium name="The Broad Institute Genome Sequencing Center for Infectious Disease"/>
            <person name="Wu L."/>
            <person name="Ma J."/>
        </authorList>
    </citation>
    <scope>NUCLEOTIDE SEQUENCE [LARGE SCALE GENOMIC DNA]</scope>
    <source>
        <strain evidence="3">CECT 8979</strain>
    </source>
</reference>
<dbReference type="SUPFAM" id="SSF52833">
    <property type="entry name" value="Thioredoxin-like"/>
    <property type="match status" value="1"/>
</dbReference>
<proteinExistence type="predicted"/>
<accession>A0ABV8AK76</accession>
<name>A0ABV8AK76_9FLAO</name>
<dbReference type="InterPro" id="IPR000866">
    <property type="entry name" value="AhpC/TSA"/>
</dbReference>
<gene>
    <name evidence="2" type="ORF">ACFOSX_12425</name>
</gene>
<sequence>MKPREKTPDFNINLVNDTQWTLSEQSPEHFTMLLVYRGKHCPLCKKQLESLQKQLHKFTERGVNVIAVSTDTEAVAKATYDEWDISDIPVGYGLSIEEARNWGLYISEGIKEEPDHFAEPGLFLITPEQALYWVSLQSMPFARPGFSDILAGIDYILKEEYPARGEA</sequence>
<organism evidence="2 3">
    <name type="scientific">Winogradskyella maritima</name>
    <dbReference type="NCBI Taxonomy" id="1517766"/>
    <lineage>
        <taxon>Bacteria</taxon>
        <taxon>Pseudomonadati</taxon>
        <taxon>Bacteroidota</taxon>
        <taxon>Flavobacteriia</taxon>
        <taxon>Flavobacteriales</taxon>
        <taxon>Flavobacteriaceae</taxon>
        <taxon>Winogradskyella</taxon>
    </lineage>
</organism>